<dbReference type="RefSeq" id="WP_345332540.1">
    <property type="nucleotide sequence ID" value="NZ_BAABJZ010000004.1"/>
</dbReference>
<feature type="transmembrane region" description="Helical" evidence="5">
    <location>
        <begin position="29"/>
        <end position="46"/>
    </location>
</feature>
<feature type="transmembrane region" description="Helical" evidence="5">
    <location>
        <begin position="101"/>
        <end position="122"/>
    </location>
</feature>
<proteinExistence type="predicted"/>
<sequence>MNSTNSPSPQKEAARPAAKGFGLPSWDQLGLPLLLTLLALLCWLWPGSHENLIWSRQALAQDQWWRMWTGHLLHSNTHHLLLNLAGLAAIFALHQPHYRTLPMLTLSVLLMGLISLGIWWGVPGIERYVGLSALLHGLFTWGALQDIRRGWRSGWLLLLGVIAKVGWEQFSGGSESTSALIDARIAVESHLLGVVSALFIFLLLRLYHWAR</sequence>
<name>A0ABP9EB96_9GAMM</name>
<evidence type="ECO:0000256" key="4">
    <source>
        <dbReference type="ARBA" id="ARBA00023136"/>
    </source>
</evidence>
<dbReference type="Gene3D" id="1.20.1540.10">
    <property type="entry name" value="Rhomboid-like"/>
    <property type="match status" value="1"/>
</dbReference>
<dbReference type="EMBL" id="BAABJZ010000004">
    <property type="protein sequence ID" value="GAA4873335.1"/>
    <property type="molecule type" value="Genomic_DNA"/>
</dbReference>
<dbReference type="InterPro" id="IPR023826">
    <property type="entry name" value="Rhom-like_SP_proteobac"/>
</dbReference>
<feature type="transmembrane region" description="Helical" evidence="5">
    <location>
        <begin position="190"/>
        <end position="207"/>
    </location>
</feature>
<dbReference type="Proteomes" id="UP001499988">
    <property type="component" value="Unassembled WGS sequence"/>
</dbReference>
<dbReference type="InterPro" id="IPR035952">
    <property type="entry name" value="Rhomboid-like_sf"/>
</dbReference>
<evidence type="ECO:0000256" key="3">
    <source>
        <dbReference type="ARBA" id="ARBA00022989"/>
    </source>
</evidence>
<keyword evidence="3 5" id="KW-1133">Transmembrane helix</keyword>
<evidence type="ECO:0000313" key="7">
    <source>
        <dbReference type="Proteomes" id="UP001499988"/>
    </source>
</evidence>
<dbReference type="SUPFAM" id="SSF144091">
    <property type="entry name" value="Rhomboid-like"/>
    <property type="match status" value="1"/>
</dbReference>
<gene>
    <name evidence="6" type="ORF">GCM10023333_02670</name>
</gene>
<keyword evidence="2 5" id="KW-0812">Transmembrane</keyword>
<reference evidence="7" key="1">
    <citation type="journal article" date="2019" name="Int. J. Syst. Evol. Microbiol.">
        <title>The Global Catalogue of Microorganisms (GCM) 10K type strain sequencing project: providing services to taxonomists for standard genome sequencing and annotation.</title>
        <authorList>
            <consortium name="The Broad Institute Genomics Platform"/>
            <consortium name="The Broad Institute Genome Sequencing Center for Infectious Disease"/>
            <person name="Wu L."/>
            <person name="Ma J."/>
        </authorList>
    </citation>
    <scope>NUCLEOTIDE SEQUENCE [LARGE SCALE GENOMIC DNA]</scope>
    <source>
        <strain evidence="7">JCM 18401</strain>
    </source>
</reference>
<comment type="subcellular location">
    <subcellularLocation>
        <location evidence="1">Membrane</location>
        <topology evidence="1">Multi-pass membrane protein</topology>
    </subcellularLocation>
</comment>
<organism evidence="6 7">
    <name type="scientific">Ferrimonas pelagia</name>
    <dbReference type="NCBI Taxonomy" id="1177826"/>
    <lineage>
        <taxon>Bacteria</taxon>
        <taxon>Pseudomonadati</taxon>
        <taxon>Pseudomonadota</taxon>
        <taxon>Gammaproteobacteria</taxon>
        <taxon>Alteromonadales</taxon>
        <taxon>Ferrimonadaceae</taxon>
        <taxon>Ferrimonas</taxon>
    </lineage>
</organism>
<feature type="transmembrane region" description="Helical" evidence="5">
    <location>
        <begin position="151"/>
        <end position="170"/>
    </location>
</feature>
<evidence type="ECO:0000256" key="2">
    <source>
        <dbReference type="ARBA" id="ARBA00022692"/>
    </source>
</evidence>
<feature type="transmembrane region" description="Helical" evidence="5">
    <location>
        <begin position="77"/>
        <end position="94"/>
    </location>
</feature>
<keyword evidence="4 5" id="KW-0472">Membrane</keyword>
<accession>A0ABP9EB96</accession>
<evidence type="ECO:0008006" key="8">
    <source>
        <dbReference type="Google" id="ProtNLM"/>
    </source>
</evidence>
<evidence type="ECO:0000256" key="1">
    <source>
        <dbReference type="ARBA" id="ARBA00004141"/>
    </source>
</evidence>
<keyword evidence="7" id="KW-1185">Reference proteome</keyword>
<protein>
    <recommendedName>
        <fullName evidence="8">Rhombosortase</fullName>
    </recommendedName>
</protein>
<comment type="caution">
    <text evidence="6">The sequence shown here is derived from an EMBL/GenBank/DDBJ whole genome shotgun (WGS) entry which is preliminary data.</text>
</comment>
<evidence type="ECO:0000313" key="6">
    <source>
        <dbReference type="EMBL" id="GAA4873335.1"/>
    </source>
</evidence>
<evidence type="ECO:0000256" key="5">
    <source>
        <dbReference type="SAM" id="Phobius"/>
    </source>
</evidence>
<dbReference type="NCBIfam" id="TIGR03902">
    <property type="entry name" value="rhom_GG_sort"/>
    <property type="match status" value="1"/>
</dbReference>